<keyword evidence="5" id="KW-0804">Transcription</keyword>
<dbReference type="SMART" id="SM00448">
    <property type="entry name" value="REC"/>
    <property type="match status" value="1"/>
</dbReference>
<keyword evidence="2" id="KW-0067">ATP-binding</keyword>
<keyword evidence="10" id="KW-1185">Reference proteome</keyword>
<evidence type="ECO:0000256" key="1">
    <source>
        <dbReference type="ARBA" id="ARBA00022741"/>
    </source>
</evidence>
<dbReference type="PROSITE" id="PS00675">
    <property type="entry name" value="SIGMA54_INTERACT_1"/>
    <property type="match status" value="1"/>
</dbReference>
<reference evidence="9 10" key="1">
    <citation type="submission" date="2024-09" db="EMBL/GenBank/DDBJ databases">
        <title>Novel species of the genus Pelomonas and Roseateles isolated from streams.</title>
        <authorList>
            <person name="Lu H."/>
        </authorList>
    </citation>
    <scope>NUCLEOTIDE SEQUENCE [LARGE SCALE GENOMIC DNA]</scope>
    <source>
        <strain evidence="9 10">BYS96W</strain>
    </source>
</reference>
<dbReference type="SUPFAM" id="SSF46689">
    <property type="entry name" value="Homeodomain-like"/>
    <property type="match status" value="1"/>
</dbReference>
<sequence>MPHALVVDDDPDSAASLRALIAGEQFTVSVAHTLRDARRQISLQQPDIILLDLRLPDGNGMDLLADPKLVANSEVVLCTGHANLETSIQALRLGAADYLIKPVNLTQLQGVLSRIMKPAALQAEVEDLTANLAQSGHFGHLWGRSAPMQRIYQQISRVAGTSVSVFITGESGTGKEVVAQTVHDLSRRRKRPFLGVNCGAISPNLIESEIFGHEKGSFTGAERQHQGFFERASGGTLFLDEITEMPLELQVKLLRVLETGRFMRVGSTTSQETDVRIIAATNRQPYQAVSTGKLREDLLYRLNIFPIDLPPLRDRAADIPLLANHFLAGISEKEGTVRRFTPAALAALVEYPWPGNVRELRNAVQRAYVMAQDEFVDEAWLPTVQSVGLASGWGSIDSAAPARARAPEPDAVPSITLPIGSSVAEAERALMLATLRHFNHHKERTAAALGISLKTLYNRLKEYAAEGTATDGPVRE</sequence>
<dbReference type="Proteomes" id="UP001606305">
    <property type="component" value="Unassembled WGS sequence"/>
</dbReference>
<keyword evidence="4" id="KW-0238">DNA-binding</keyword>
<dbReference type="SUPFAM" id="SSF52172">
    <property type="entry name" value="CheY-like"/>
    <property type="match status" value="1"/>
</dbReference>
<dbReference type="Gene3D" id="1.10.8.60">
    <property type="match status" value="1"/>
</dbReference>
<keyword evidence="6" id="KW-0597">Phosphoprotein</keyword>
<evidence type="ECO:0000256" key="3">
    <source>
        <dbReference type="ARBA" id="ARBA00023015"/>
    </source>
</evidence>
<dbReference type="InterPro" id="IPR058031">
    <property type="entry name" value="AAA_lid_NorR"/>
</dbReference>
<comment type="caution">
    <text evidence="9">The sequence shown here is derived from an EMBL/GenBank/DDBJ whole genome shotgun (WGS) entry which is preliminary data.</text>
</comment>
<evidence type="ECO:0000256" key="2">
    <source>
        <dbReference type="ARBA" id="ARBA00022840"/>
    </source>
</evidence>
<dbReference type="InterPro" id="IPR002078">
    <property type="entry name" value="Sigma_54_int"/>
</dbReference>
<dbReference type="PROSITE" id="PS00676">
    <property type="entry name" value="SIGMA54_INTERACT_2"/>
    <property type="match status" value="1"/>
</dbReference>
<accession>A0ABW7G0Q9</accession>
<dbReference type="PANTHER" id="PTHR32071:SF117">
    <property type="entry name" value="PTS-DEPENDENT DIHYDROXYACETONE KINASE OPERON REGULATORY PROTEIN-RELATED"/>
    <property type="match status" value="1"/>
</dbReference>
<dbReference type="PROSITE" id="PS50045">
    <property type="entry name" value="SIGMA54_INTERACT_4"/>
    <property type="match status" value="1"/>
</dbReference>
<dbReference type="InterPro" id="IPR025662">
    <property type="entry name" value="Sigma_54_int_dom_ATP-bd_1"/>
</dbReference>
<dbReference type="InterPro" id="IPR001789">
    <property type="entry name" value="Sig_transdc_resp-reg_receiver"/>
</dbReference>
<dbReference type="InterPro" id="IPR011006">
    <property type="entry name" value="CheY-like_superfamily"/>
</dbReference>
<proteinExistence type="predicted"/>
<dbReference type="InterPro" id="IPR025943">
    <property type="entry name" value="Sigma_54_int_dom_ATP-bd_2"/>
</dbReference>
<evidence type="ECO:0000256" key="6">
    <source>
        <dbReference type="PROSITE-ProRule" id="PRU00169"/>
    </source>
</evidence>
<dbReference type="InterPro" id="IPR009057">
    <property type="entry name" value="Homeodomain-like_sf"/>
</dbReference>
<dbReference type="EMBL" id="JBIGIA010000001">
    <property type="protein sequence ID" value="MFG6455530.1"/>
    <property type="molecule type" value="Genomic_DNA"/>
</dbReference>
<evidence type="ECO:0000313" key="10">
    <source>
        <dbReference type="Proteomes" id="UP001606305"/>
    </source>
</evidence>
<evidence type="ECO:0000259" key="7">
    <source>
        <dbReference type="PROSITE" id="PS50045"/>
    </source>
</evidence>
<organism evidence="9 10">
    <name type="scientific">Pelomonas nitida</name>
    <dbReference type="NCBI Taxonomy" id="3299027"/>
    <lineage>
        <taxon>Bacteria</taxon>
        <taxon>Pseudomonadati</taxon>
        <taxon>Pseudomonadota</taxon>
        <taxon>Betaproteobacteria</taxon>
        <taxon>Burkholderiales</taxon>
        <taxon>Sphaerotilaceae</taxon>
        <taxon>Roseateles</taxon>
    </lineage>
</organism>
<dbReference type="Pfam" id="PF02954">
    <property type="entry name" value="HTH_8"/>
    <property type="match status" value="1"/>
</dbReference>
<evidence type="ECO:0000313" key="9">
    <source>
        <dbReference type="EMBL" id="MFG6455530.1"/>
    </source>
</evidence>
<dbReference type="Gene3D" id="3.40.50.2300">
    <property type="match status" value="1"/>
</dbReference>
<dbReference type="Gene3D" id="1.10.10.60">
    <property type="entry name" value="Homeodomain-like"/>
    <property type="match status" value="1"/>
</dbReference>
<dbReference type="PROSITE" id="PS00688">
    <property type="entry name" value="SIGMA54_INTERACT_3"/>
    <property type="match status" value="1"/>
</dbReference>
<dbReference type="InterPro" id="IPR003593">
    <property type="entry name" value="AAA+_ATPase"/>
</dbReference>
<keyword evidence="3" id="KW-0805">Transcription regulation</keyword>
<dbReference type="SUPFAM" id="SSF52540">
    <property type="entry name" value="P-loop containing nucleoside triphosphate hydrolases"/>
    <property type="match status" value="1"/>
</dbReference>
<evidence type="ECO:0000256" key="5">
    <source>
        <dbReference type="ARBA" id="ARBA00023163"/>
    </source>
</evidence>
<dbReference type="InterPro" id="IPR002197">
    <property type="entry name" value="HTH_Fis"/>
</dbReference>
<name>A0ABW7G0Q9_9BURK</name>
<dbReference type="RefSeq" id="WP_394486189.1">
    <property type="nucleotide sequence ID" value="NZ_JBIGIA010000001.1"/>
</dbReference>
<dbReference type="Pfam" id="PF00158">
    <property type="entry name" value="Sigma54_activat"/>
    <property type="match status" value="1"/>
</dbReference>
<keyword evidence="1" id="KW-0547">Nucleotide-binding</keyword>
<feature type="domain" description="Sigma-54 factor interaction" evidence="7">
    <location>
        <begin position="141"/>
        <end position="369"/>
    </location>
</feature>
<protein>
    <submittedName>
        <fullName evidence="9">Sigma-54-dependent transcriptional regulator</fullName>
    </submittedName>
</protein>
<feature type="modified residue" description="4-aspartylphosphate" evidence="6">
    <location>
        <position position="52"/>
    </location>
</feature>
<feature type="domain" description="Response regulatory" evidence="8">
    <location>
        <begin position="3"/>
        <end position="116"/>
    </location>
</feature>
<evidence type="ECO:0000256" key="4">
    <source>
        <dbReference type="ARBA" id="ARBA00023125"/>
    </source>
</evidence>
<dbReference type="Gene3D" id="3.40.50.300">
    <property type="entry name" value="P-loop containing nucleotide triphosphate hydrolases"/>
    <property type="match status" value="1"/>
</dbReference>
<dbReference type="SMART" id="SM00382">
    <property type="entry name" value="AAA"/>
    <property type="match status" value="1"/>
</dbReference>
<evidence type="ECO:0000259" key="8">
    <source>
        <dbReference type="PROSITE" id="PS50110"/>
    </source>
</evidence>
<dbReference type="CDD" id="cd00156">
    <property type="entry name" value="REC"/>
    <property type="match status" value="1"/>
</dbReference>
<gene>
    <name evidence="9" type="ORF">ACG00X_01670</name>
</gene>
<dbReference type="Pfam" id="PF00072">
    <property type="entry name" value="Response_reg"/>
    <property type="match status" value="1"/>
</dbReference>
<dbReference type="InterPro" id="IPR027417">
    <property type="entry name" value="P-loop_NTPase"/>
</dbReference>
<dbReference type="InterPro" id="IPR025944">
    <property type="entry name" value="Sigma_54_int_dom_CS"/>
</dbReference>
<dbReference type="Pfam" id="PF25601">
    <property type="entry name" value="AAA_lid_14"/>
    <property type="match status" value="1"/>
</dbReference>
<dbReference type="CDD" id="cd00009">
    <property type="entry name" value="AAA"/>
    <property type="match status" value="1"/>
</dbReference>
<dbReference type="PROSITE" id="PS50110">
    <property type="entry name" value="RESPONSE_REGULATORY"/>
    <property type="match status" value="1"/>
</dbReference>
<dbReference type="PANTHER" id="PTHR32071">
    <property type="entry name" value="TRANSCRIPTIONAL REGULATORY PROTEIN"/>
    <property type="match status" value="1"/>
</dbReference>